<evidence type="ECO:0000313" key="2">
    <source>
        <dbReference type="EMBL" id="ACR74823.1"/>
    </source>
</evidence>
<evidence type="ECO:0000313" key="3">
    <source>
        <dbReference type="Proteomes" id="UP000001477"/>
    </source>
</evidence>
<dbReference type="AlphaFoldDB" id="C4ZGM6"/>
<feature type="compositionally biased region" description="Basic residues" evidence="1">
    <location>
        <begin position="25"/>
        <end position="38"/>
    </location>
</feature>
<accession>C4ZGM6</accession>
<protein>
    <submittedName>
        <fullName evidence="2">Uncharacterized protein</fullName>
    </submittedName>
</protein>
<name>C4ZGM6_AGARV</name>
<evidence type="ECO:0000256" key="1">
    <source>
        <dbReference type="SAM" id="MobiDB-lite"/>
    </source>
</evidence>
<dbReference type="KEGG" id="ere:EUBREC_1061"/>
<proteinExistence type="predicted"/>
<dbReference type="PaxDb" id="515619-EUBREC_1061"/>
<feature type="region of interest" description="Disordered" evidence="1">
    <location>
        <begin position="25"/>
        <end position="44"/>
    </location>
</feature>
<dbReference type="Proteomes" id="UP000001477">
    <property type="component" value="Chromosome"/>
</dbReference>
<dbReference type="EMBL" id="CP001107">
    <property type="protein sequence ID" value="ACR74823.1"/>
    <property type="molecule type" value="Genomic_DNA"/>
</dbReference>
<dbReference type="HOGENOM" id="CLU_216823_0_0_9"/>
<sequence length="44" mass="5211">MLHNQKCTGMDAGARRYAPWTAHKSRFRQASKTKRHNSYRFLMA</sequence>
<dbReference type="STRING" id="515619.EUBREC_1061"/>
<gene>
    <name evidence="2" type="ordered locus">EUBREC_1061</name>
</gene>
<reference evidence="2 3" key="1">
    <citation type="journal article" date="2009" name="Proc. Natl. Acad. Sci. U.S.A.">
        <title>Characterizing a model human gut microbiota composed of members of its two dominant bacterial phyla.</title>
        <authorList>
            <person name="Mahowald M.A."/>
            <person name="Rey F.E."/>
            <person name="Seedorf H."/>
            <person name="Turnbaugh P.J."/>
            <person name="Fulton R.S."/>
            <person name="Wollam A."/>
            <person name="Shah N."/>
            <person name="Wang C."/>
            <person name="Magrini V."/>
            <person name="Wilson R.K."/>
            <person name="Cantarel B.L."/>
            <person name="Coutinho P.M."/>
            <person name="Henrissat B."/>
            <person name="Crock L.W."/>
            <person name="Russell A."/>
            <person name="Verberkmoes N.C."/>
            <person name="Hettich R.L."/>
            <person name="Gordon J.I."/>
        </authorList>
    </citation>
    <scope>NUCLEOTIDE SEQUENCE [LARGE SCALE GENOMIC DNA]</scope>
    <source>
        <strain evidence="3">ATCC 33656 / DSM 3377 / JCM 17463 / KCTC 5835 / LMG 30912 / VPI 0990</strain>
    </source>
</reference>
<organism evidence="2 3">
    <name type="scientific">Agathobacter rectalis (strain ATCC 33656 / DSM 3377 / JCM 17463 / KCTC 5835 / VPI 0990)</name>
    <name type="common">Eubacterium rectale</name>
    <dbReference type="NCBI Taxonomy" id="515619"/>
    <lineage>
        <taxon>Bacteria</taxon>
        <taxon>Bacillati</taxon>
        <taxon>Bacillota</taxon>
        <taxon>Clostridia</taxon>
        <taxon>Lachnospirales</taxon>
        <taxon>Lachnospiraceae</taxon>
        <taxon>Agathobacter</taxon>
    </lineage>
</organism>